<dbReference type="InterPro" id="IPR016181">
    <property type="entry name" value="Acyl_CoA_acyltransferase"/>
</dbReference>
<evidence type="ECO:0000313" key="4">
    <source>
        <dbReference type="Proteomes" id="UP000051330"/>
    </source>
</evidence>
<feature type="domain" description="N-acetyltransferase" evidence="2">
    <location>
        <begin position="2"/>
        <end position="92"/>
    </location>
</feature>
<accession>A0A0R1MZH4</accession>
<dbReference type="SUPFAM" id="SSF55729">
    <property type="entry name" value="Acyl-CoA N-acyltransferases (Nat)"/>
    <property type="match status" value="1"/>
</dbReference>
<dbReference type="RefSeq" id="WP_057819558.1">
    <property type="nucleotide sequence ID" value="NZ_AZEC01000004.1"/>
</dbReference>
<feature type="domain" description="N-acetyltransferase" evidence="1">
    <location>
        <begin position="1"/>
        <end position="92"/>
    </location>
</feature>
<dbReference type="EMBL" id="AZEC01000004">
    <property type="protein sequence ID" value="KRL13510.1"/>
    <property type="molecule type" value="Genomic_DNA"/>
</dbReference>
<organism evidence="3 4">
    <name type="scientific">Schleiferilactobacillus perolens DSM 12744</name>
    <dbReference type="NCBI Taxonomy" id="1423792"/>
    <lineage>
        <taxon>Bacteria</taxon>
        <taxon>Bacillati</taxon>
        <taxon>Bacillota</taxon>
        <taxon>Bacilli</taxon>
        <taxon>Lactobacillales</taxon>
        <taxon>Lactobacillaceae</taxon>
        <taxon>Schleiferilactobacillus</taxon>
    </lineage>
</organism>
<dbReference type="PROSITE" id="PS51729">
    <property type="entry name" value="GNAT_YJDJ"/>
    <property type="match status" value="1"/>
</dbReference>
<evidence type="ECO:0000313" key="3">
    <source>
        <dbReference type="EMBL" id="KRL13510.1"/>
    </source>
</evidence>
<dbReference type="CDD" id="cd04301">
    <property type="entry name" value="NAT_SF"/>
    <property type="match status" value="1"/>
</dbReference>
<keyword evidence="4" id="KW-1185">Reference proteome</keyword>
<dbReference type="Pfam" id="PF14542">
    <property type="entry name" value="Acetyltransf_CG"/>
    <property type="match status" value="1"/>
</dbReference>
<dbReference type="GO" id="GO:0016747">
    <property type="term" value="F:acyltransferase activity, transferring groups other than amino-acyl groups"/>
    <property type="evidence" value="ECO:0007669"/>
    <property type="project" value="InterPro"/>
</dbReference>
<dbReference type="PANTHER" id="PTHR31435:SF10">
    <property type="entry name" value="BSR4717 PROTEIN"/>
    <property type="match status" value="1"/>
</dbReference>
<dbReference type="InterPro" id="IPR031165">
    <property type="entry name" value="GNAT_YJDJ"/>
</dbReference>
<dbReference type="Gene3D" id="3.40.630.30">
    <property type="match status" value="1"/>
</dbReference>
<dbReference type="PATRIC" id="fig|1423792.3.peg.2384"/>
<dbReference type="InterPro" id="IPR045057">
    <property type="entry name" value="Gcn5-rel_NAT"/>
</dbReference>
<comment type="caution">
    <text evidence="3">The sequence shown here is derived from an EMBL/GenBank/DDBJ whole genome shotgun (WGS) entry which is preliminary data.</text>
</comment>
<dbReference type="Proteomes" id="UP000051330">
    <property type="component" value="Unassembled WGS sequence"/>
</dbReference>
<protein>
    <submittedName>
        <fullName evidence="3">Uncharacterized protein</fullName>
    </submittedName>
</protein>
<dbReference type="PANTHER" id="PTHR31435">
    <property type="entry name" value="PROTEIN NATD1"/>
    <property type="match status" value="1"/>
</dbReference>
<name>A0A0R1MZH4_9LACO</name>
<dbReference type="AlphaFoldDB" id="A0A0R1MZH4"/>
<dbReference type="InterPro" id="IPR000182">
    <property type="entry name" value="GNAT_dom"/>
</dbReference>
<reference evidence="3 4" key="1">
    <citation type="journal article" date="2015" name="Genome Announc.">
        <title>Expanding the biotechnology potential of lactobacilli through comparative genomics of 213 strains and associated genera.</title>
        <authorList>
            <person name="Sun Z."/>
            <person name="Harris H.M."/>
            <person name="McCann A."/>
            <person name="Guo C."/>
            <person name="Argimon S."/>
            <person name="Zhang W."/>
            <person name="Yang X."/>
            <person name="Jeffery I.B."/>
            <person name="Cooney J.C."/>
            <person name="Kagawa T.F."/>
            <person name="Liu W."/>
            <person name="Song Y."/>
            <person name="Salvetti E."/>
            <person name="Wrobel A."/>
            <person name="Rasinkangas P."/>
            <person name="Parkhill J."/>
            <person name="Rea M.C."/>
            <person name="O'Sullivan O."/>
            <person name="Ritari J."/>
            <person name="Douillard F.P."/>
            <person name="Paul Ross R."/>
            <person name="Yang R."/>
            <person name="Briner A.E."/>
            <person name="Felis G.E."/>
            <person name="de Vos W.M."/>
            <person name="Barrangou R."/>
            <person name="Klaenhammer T.R."/>
            <person name="Caufield P.W."/>
            <person name="Cui Y."/>
            <person name="Zhang H."/>
            <person name="O'Toole P.W."/>
        </authorList>
    </citation>
    <scope>NUCLEOTIDE SEQUENCE [LARGE SCALE GENOMIC DNA]</scope>
    <source>
        <strain evidence="3 4">DSM 12744</strain>
    </source>
</reference>
<gene>
    <name evidence="3" type="ORF">FD09_GL002346</name>
</gene>
<proteinExistence type="predicted"/>
<dbReference type="PROSITE" id="PS51186">
    <property type="entry name" value="GNAT"/>
    <property type="match status" value="1"/>
</dbReference>
<evidence type="ECO:0000259" key="2">
    <source>
        <dbReference type="PROSITE" id="PS51729"/>
    </source>
</evidence>
<dbReference type="STRING" id="1423792.FD09_GL002346"/>
<evidence type="ECO:0000259" key="1">
    <source>
        <dbReference type="PROSITE" id="PS51186"/>
    </source>
</evidence>
<sequence>MHFIEEPGRFFTNDLAGDLMAELTYQAIDDNKTWVIDHTFVRGDQRGKGIAKELLDTAVGAARERGIKVKPLCTYARTQFMKHPEQYADVKA</sequence>
<dbReference type="OrthoDB" id="9793389at2"/>